<evidence type="ECO:0000256" key="2">
    <source>
        <dbReference type="ARBA" id="ARBA00022679"/>
    </source>
</evidence>
<accession>A0A9J6H3W7</accession>
<reference evidence="9 10" key="1">
    <citation type="journal article" date="2020" name="Cell">
        <title>Large-Scale Comparative Analyses of Tick Genomes Elucidate Their Genetic Diversity and Vector Capacities.</title>
        <authorList>
            <consortium name="Tick Genome and Microbiome Consortium (TIGMIC)"/>
            <person name="Jia N."/>
            <person name="Wang J."/>
            <person name="Shi W."/>
            <person name="Du L."/>
            <person name="Sun Y."/>
            <person name="Zhan W."/>
            <person name="Jiang J.F."/>
            <person name="Wang Q."/>
            <person name="Zhang B."/>
            <person name="Ji P."/>
            <person name="Bell-Sakyi L."/>
            <person name="Cui X.M."/>
            <person name="Yuan T.T."/>
            <person name="Jiang B.G."/>
            <person name="Yang W.F."/>
            <person name="Lam T.T."/>
            <person name="Chang Q.C."/>
            <person name="Ding S.J."/>
            <person name="Wang X.J."/>
            <person name="Zhu J.G."/>
            <person name="Ruan X.D."/>
            <person name="Zhao L."/>
            <person name="Wei J.T."/>
            <person name="Ye R.Z."/>
            <person name="Que T.C."/>
            <person name="Du C.H."/>
            <person name="Zhou Y.H."/>
            <person name="Cheng J.X."/>
            <person name="Dai P.F."/>
            <person name="Guo W.B."/>
            <person name="Han X.H."/>
            <person name="Huang E.J."/>
            <person name="Li L.F."/>
            <person name="Wei W."/>
            <person name="Gao Y.C."/>
            <person name="Liu J.Z."/>
            <person name="Shao H.Z."/>
            <person name="Wang X."/>
            <person name="Wang C.C."/>
            <person name="Yang T.C."/>
            <person name="Huo Q.B."/>
            <person name="Li W."/>
            <person name="Chen H.Y."/>
            <person name="Chen S.E."/>
            <person name="Zhou L.G."/>
            <person name="Ni X.B."/>
            <person name="Tian J.H."/>
            <person name="Sheng Y."/>
            <person name="Liu T."/>
            <person name="Pan Y.S."/>
            <person name="Xia L.Y."/>
            <person name="Li J."/>
            <person name="Zhao F."/>
            <person name="Cao W.C."/>
        </authorList>
    </citation>
    <scope>NUCLEOTIDE SEQUENCE [LARGE SCALE GENOMIC DNA]</scope>
    <source>
        <strain evidence="9">HaeL-2018</strain>
    </source>
</reference>
<dbReference type="InterPro" id="IPR030700">
    <property type="entry name" value="N-end_Aminoacyl_Trfase"/>
</dbReference>
<comment type="function">
    <text evidence="5">Involved in the post-translational conjugation of arginine to the N-terminal aspartate or glutamate of a protein. This arginylation is required for degradation of the protein via the ubiquitin pathway.</text>
</comment>
<dbReference type="Proteomes" id="UP000821853">
    <property type="component" value="Chromosome 9"/>
</dbReference>
<dbReference type="AlphaFoldDB" id="A0A9J6H3W7"/>
<feature type="domain" description="N-end rule aminoacyl transferase C-terminal" evidence="8">
    <location>
        <begin position="386"/>
        <end position="520"/>
    </location>
</feature>
<dbReference type="InterPro" id="IPR016181">
    <property type="entry name" value="Acyl_CoA_acyltransferase"/>
</dbReference>
<keyword evidence="10" id="KW-1185">Reference proteome</keyword>
<evidence type="ECO:0000256" key="6">
    <source>
        <dbReference type="SAM" id="MobiDB-lite"/>
    </source>
</evidence>
<comment type="caution">
    <text evidence="9">The sequence shown here is derived from an EMBL/GenBank/DDBJ whole genome shotgun (WGS) entry which is preliminary data.</text>
</comment>
<dbReference type="InterPro" id="IPR007471">
    <property type="entry name" value="N-end_Aminoacyl_Trfase_N"/>
</dbReference>
<dbReference type="OMA" id="SDRMVYS"/>
<gene>
    <name evidence="9" type="ORF">HPB48_010539</name>
</gene>
<sequence>MAQRTRYRAPSASCSDPHRVGFGIRLLRLLVTGCPPDRKKKQVRITADVDGRLGAVRSPVVIDAEKLSKQSRALRCQAPKNDRKPASPFHPQAVKVPAPMDDDYGIVEYFYEHSGHRCGYCKSEASSISCGMWAHRMTAGIYDALLNRGWRRSGEYCYKPMMQKTCCCQYAIKLDVDNFKLSKSQKKILKKVHKFLASGKRSDAGEPDEKGDHCASPAGDSVMDVPDFSHKKSDVQTELKACDLNLTEDAATSGETEEAVASEPMDQQPPGKPVESSEVDTASKPEKTTHVPKKGLGADPNKPKCRKARDIRREKRLRKLSEGGGDLSPGREQALKFAKKPKNEPKSLEEFLFEPLPEDAAHKLEVQTVVSDGSSPEFGATFWQSWKLFERYQMQVHKEPASQCDKASYRQFLVNSPLQCDPKGPYSLGSFHQQYWLDGKLIAVGVLDVLPTCLSSVYLYYDPDYSFLSLGTYASLREIAYTRELRKLCPSIKDYCMGFYIHTCPKMRYKGNYSPSRLLCPETYTWHPIEKCRPLLDVNKYSRFEEDPQKGDENAVRNLDEVFVLFNRTVIPYRRYRRIKGDDDRAEVKEFASLVGRSNLKKLFLYRKS</sequence>
<feature type="region of interest" description="Disordered" evidence="6">
    <location>
        <begin position="251"/>
        <end position="307"/>
    </location>
</feature>
<comment type="catalytic activity">
    <reaction evidence="5">
        <text>an N-terminal L-alpha-aminoacyl-[protein] + L-arginyl-tRNA(Arg) = an N-terminal L-arginyl-L-aminoacyl-[protein] + tRNA(Arg) + H(+)</text>
        <dbReference type="Rhea" id="RHEA:10208"/>
        <dbReference type="Rhea" id="RHEA-COMP:9658"/>
        <dbReference type="Rhea" id="RHEA-COMP:9673"/>
        <dbReference type="Rhea" id="RHEA-COMP:10636"/>
        <dbReference type="Rhea" id="RHEA-COMP:10638"/>
        <dbReference type="ChEBI" id="CHEBI:15378"/>
        <dbReference type="ChEBI" id="CHEBI:78442"/>
        <dbReference type="ChEBI" id="CHEBI:78513"/>
        <dbReference type="ChEBI" id="CHEBI:78597"/>
        <dbReference type="ChEBI" id="CHEBI:83562"/>
        <dbReference type="EC" id="2.3.2.8"/>
    </reaction>
</comment>
<dbReference type="VEuPathDB" id="VectorBase:HLOH_052699"/>
<keyword evidence="3 5" id="KW-0833">Ubl conjugation pathway</keyword>
<dbReference type="InterPro" id="IPR017137">
    <property type="entry name" value="Arg-tRNA-P_Trfase_1_euk"/>
</dbReference>
<evidence type="ECO:0000256" key="5">
    <source>
        <dbReference type="PIRNR" id="PIRNR037207"/>
    </source>
</evidence>
<dbReference type="OrthoDB" id="74183at2759"/>
<evidence type="ECO:0000259" key="8">
    <source>
        <dbReference type="Pfam" id="PF04377"/>
    </source>
</evidence>
<feature type="region of interest" description="Disordered" evidence="6">
    <location>
        <begin position="200"/>
        <end position="230"/>
    </location>
</feature>
<keyword evidence="2 5" id="KW-0808">Transferase</keyword>
<evidence type="ECO:0000313" key="10">
    <source>
        <dbReference type="Proteomes" id="UP000821853"/>
    </source>
</evidence>
<dbReference type="EMBL" id="JABSTR010000011">
    <property type="protein sequence ID" value="KAH9381720.1"/>
    <property type="molecule type" value="Genomic_DNA"/>
</dbReference>
<keyword evidence="4 5" id="KW-0012">Acyltransferase</keyword>
<dbReference type="EC" id="2.3.2.8" evidence="5"/>
<dbReference type="PIRSF" id="PIRSF037207">
    <property type="entry name" value="ATE1_euk"/>
    <property type="match status" value="1"/>
</dbReference>
<dbReference type="InterPro" id="IPR007472">
    <property type="entry name" value="N-end_Aminoacyl_Trfase_C"/>
</dbReference>
<comment type="similarity">
    <text evidence="1 5">Belongs to the R-transferase family.</text>
</comment>
<dbReference type="Pfam" id="PF04376">
    <property type="entry name" value="ATE_N"/>
    <property type="match status" value="1"/>
</dbReference>
<dbReference type="Pfam" id="PF04377">
    <property type="entry name" value="ATE_C"/>
    <property type="match status" value="1"/>
</dbReference>
<organism evidence="9 10">
    <name type="scientific">Haemaphysalis longicornis</name>
    <name type="common">Bush tick</name>
    <dbReference type="NCBI Taxonomy" id="44386"/>
    <lineage>
        <taxon>Eukaryota</taxon>
        <taxon>Metazoa</taxon>
        <taxon>Ecdysozoa</taxon>
        <taxon>Arthropoda</taxon>
        <taxon>Chelicerata</taxon>
        <taxon>Arachnida</taxon>
        <taxon>Acari</taxon>
        <taxon>Parasitiformes</taxon>
        <taxon>Ixodida</taxon>
        <taxon>Ixodoidea</taxon>
        <taxon>Ixodidae</taxon>
        <taxon>Haemaphysalinae</taxon>
        <taxon>Haemaphysalis</taxon>
    </lineage>
</organism>
<dbReference type="GO" id="GO:0004057">
    <property type="term" value="F:arginyl-tRNA--protein transferase activity"/>
    <property type="evidence" value="ECO:0007669"/>
    <property type="project" value="UniProtKB-EC"/>
</dbReference>
<evidence type="ECO:0000259" key="7">
    <source>
        <dbReference type="Pfam" id="PF04376"/>
    </source>
</evidence>
<dbReference type="PANTHER" id="PTHR21367:SF1">
    <property type="entry name" value="ARGINYL-TRNA--PROTEIN TRANSFERASE 1"/>
    <property type="match status" value="1"/>
</dbReference>
<dbReference type="SUPFAM" id="SSF55729">
    <property type="entry name" value="Acyl-CoA N-acyltransferases (Nat)"/>
    <property type="match status" value="1"/>
</dbReference>
<name>A0A9J6H3W7_HAELO</name>
<feature type="domain" description="N-end aminoacyl transferase N-terminal" evidence="7">
    <location>
        <begin position="116"/>
        <end position="187"/>
    </location>
</feature>
<evidence type="ECO:0000256" key="3">
    <source>
        <dbReference type="ARBA" id="ARBA00022786"/>
    </source>
</evidence>
<evidence type="ECO:0000313" key="9">
    <source>
        <dbReference type="EMBL" id="KAH9381720.1"/>
    </source>
</evidence>
<dbReference type="PANTHER" id="PTHR21367">
    <property type="entry name" value="ARGININE-TRNA-PROTEIN TRANSFERASE 1"/>
    <property type="match status" value="1"/>
</dbReference>
<feature type="compositionally biased region" description="Basic and acidic residues" evidence="6">
    <location>
        <begin position="200"/>
        <end position="213"/>
    </location>
</feature>
<protein>
    <recommendedName>
        <fullName evidence="5">Arginyl-tRNA--protein transferase 1</fullName>
        <shortName evidence="5">Arginyltransferase 1</shortName>
        <shortName evidence="5">R-transferase 1</shortName>
        <ecNumber evidence="5">2.3.2.8</ecNumber>
    </recommendedName>
    <alternativeName>
        <fullName evidence="5">Arginine-tRNA--protein transferase 1</fullName>
    </alternativeName>
</protein>
<dbReference type="GO" id="GO:0005737">
    <property type="term" value="C:cytoplasm"/>
    <property type="evidence" value="ECO:0007669"/>
    <property type="project" value="TreeGrafter"/>
</dbReference>
<proteinExistence type="inferred from homology"/>
<evidence type="ECO:0000256" key="1">
    <source>
        <dbReference type="ARBA" id="ARBA00009991"/>
    </source>
</evidence>
<evidence type="ECO:0000256" key="4">
    <source>
        <dbReference type="ARBA" id="ARBA00023315"/>
    </source>
</evidence>